<evidence type="ECO:0000313" key="2">
    <source>
        <dbReference type="EMBL" id="MBW0490073.1"/>
    </source>
</evidence>
<protein>
    <submittedName>
        <fullName evidence="2">Uncharacterized protein</fullName>
    </submittedName>
</protein>
<dbReference type="AlphaFoldDB" id="A0A9Q3H325"/>
<feature type="compositionally biased region" description="Basic and acidic residues" evidence="1">
    <location>
        <begin position="74"/>
        <end position="87"/>
    </location>
</feature>
<feature type="compositionally biased region" description="Basic and acidic residues" evidence="1">
    <location>
        <begin position="37"/>
        <end position="55"/>
    </location>
</feature>
<accession>A0A9Q3H325</accession>
<evidence type="ECO:0000256" key="1">
    <source>
        <dbReference type="SAM" id="MobiDB-lite"/>
    </source>
</evidence>
<reference evidence="2" key="1">
    <citation type="submission" date="2021-03" db="EMBL/GenBank/DDBJ databases">
        <title>Draft genome sequence of rust myrtle Austropuccinia psidii MF-1, a brazilian biotype.</title>
        <authorList>
            <person name="Quecine M.C."/>
            <person name="Pachon D.M.R."/>
            <person name="Bonatelli M.L."/>
            <person name="Correr F.H."/>
            <person name="Franceschini L.M."/>
            <person name="Leite T.F."/>
            <person name="Margarido G.R.A."/>
            <person name="Almeida C.A."/>
            <person name="Ferrarezi J.A."/>
            <person name="Labate C.A."/>
        </authorList>
    </citation>
    <scope>NUCLEOTIDE SEQUENCE</scope>
    <source>
        <strain evidence="2">MF-1</strain>
    </source>
</reference>
<feature type="compositionally biased region" description="Polar residues" evidence="1">
    <location>
        <begin position="57"/>
        <end position="73"/>
    </location>
</feature>
<keyword evidence="3" id="KW-1185">Reference proteome</keyword>
<name>A0A9Q3H325_9BASI</name>
<dbReference type="Proteomes" id="UP000765509">
    <property type="component" value="Unassembled WGS sequence"/>
</dbReference>
<sequence length="87" mass="9798">MNSFLQVKKFLGPEQKKRPYEGLDTHVLQRTSPKGKSLVEKPKHFVRGPEERGGTKEGQQPCGSSSSLQITQCQKRELPSTSKKFPD</sequence>
<feature type="compositionally biased region" description="Basic and acidic residues" evidence="1">
    <location>
        <begin position="14"/>
        <end position="24"/>
    </location>
</feature>
<feature type="region of interest" description="Disordered" evidence="1">
    <location>
        <begin position="1"/>
        <end position="87"/>
    </location>
</feature>
<gene>
    <name evidence="2" type="ORF">O181_029788</name>
</gene>
<proteinExistence type="predicted"/>
<dbReference type="EMBL" id="AVOT02010400">
    <property type="protein sequence ID" value="MBW0490073.1"/>
    <property type="molecule type" value="Genomic_DNA"/>
</dbReference>
<evidence type="ECO:0000313" key="3">
    <source>
        <dbReference type="Proteomes" id="UP000765509"/>
    </source>
</evidence>
<comment type="caution">
    <text evidence="2">The sequence shown here is derived from an EMBL/GenBank/DDBJ whole genome shotgun (WGS) entry which is preliminary data.</text>
</comment>
<organism evidence="2 3">
    <name type="scientific">Austropuccinia psidii MF-1</name>
    <dbReference type="NCBI Taxonomy" id="1389203"/>
    <lineage>
        <taxon>Eukaryota</taxon>
        <taxon>Fungi</taxon>
        <taxon>Dikarya</taxon>
        <taxon>Basidiomycota</taxon>
        <taxon>Pucciniomycotina</taxon>
        <taxon>Pucciniomycetes</taxon>
        <taxon>Pucciniales</taxon>
        <taxon>Sphaerophragmiaceae</taxon>
        <taxon>Austropuccinia</taxon>
    </lineage>
</organism>